<dbReference type="OrthoDB" id="9816190at2"/>
<dbReference type="GO" id="GO:0008705">
    <property type="term" value="F:methionine synthase activity"/>
    <property type="evidence" value="ECO:0007669"/>
    <property type="project" value="InterPro"/>
</dbReference>
<name>A0A1H7V8R7_9BACT</name>
<keyword evidence="2" id="KW-1185">Reference proteome</keyword>
<dbReference type="Proteomes" id="UP000198744">
    <property type="component" value="Unassembled WGS sequence"/>
</dbReference>
<dbReference type="AlphaFoldDB" id="A0A1H7V8R7"/>
<dbReference type="STRING" id="43775.SAMN04489760_10387"/>
<dbReference type="InterPro" id="IPR017342">
    <property type="entry name" value="S-AdoMet-dep_Met_synth_prd"/>
</dbReference>
<dbReference type="Gene3D" id="3.40.109.40">
    <property type="match status" value="1"/>
</dbReference>
<dbReference type="InterPro" id="IPR037010">
    <property type="entry name" value="VitB12-dep_Met_synth_activ_sf"/>
</dbReference>
<evidence type="ECO:0008006" key="3">
    <source>
        <dbReference type="Google" id="ProtNLM"/>
    </source>
</evidence>
<accession>A0A1H7V8R7</accession>
<protein>
    <recommendedName>
        <fullName evidence="3">Vitamin B12 dependent methionine synthase, activation domain</fullName>
    </recommendedName>
</protein>
<sequence length="219" mass="24507">MTAKGNSNARNASRIDFEVIRIDLPREAIYRRLGYRRDATRISPQQTAEIEGYMEEAQSLISLKGTVLRLPVNEISLSRVVLGEKVIFESRHLARFLDRCREVALMGATAGPEIMAVIAEDAAGRNVTRAVVLDATASEMTDAALDWMLSFLRPSLRRENKMFLPRRYSAGYGDFLLENQRTIYHLLQLDRFGVTLTESCLLVPEKSVTALTGILDAAS</sequence>
<evidence type="ECO:0000313" key="2">
    <source>
        <dbReference type="Proteomes" id="UP000198744"/>
    </source>
</evidence>
<proteinExistence type="predicted"/>
<dbReference type="RefSeq" id="WP_093882226.1">
    <property type="nucleotide sequence ID" value="NZ_FOBS01000003.1"/>
</dbReference>
<reference evidence="1 2" key="1">
    <citation type="submission" date="2016-10" db="EMBL/GenBank/DDBJ databases">
        <authorList>
            <person name="de Groot N.N."/>
        </authorList>
    </citation>
    <scope>NUCLEOTIDE SEQUENCE [LARGE SCALE GENOMIC DNA]</scope>
    <source>
        <strain evidence="1 2">DSM 8423</strain>
    </source>
</reference>
<gene>
    <name evidence="1" type="ORF">SAMN04489760_10387</name>
</gene>
<dbReference type="SUPFAM" id="SSF56507">
    <property type="entry name" value="Methionine synthase activation domain-like"/>
    <property type="match status" value="1"/>
</dbReference>
<organism evidence="1 2">
    <name type="scientific">Syntrophus gentianae</name>
    <dbReference type="NCBI Taxonomy" id="43775"/>
    <lineage>
        <taxon>Bacteria</taxon>
        <taxon>Pseudomonadati</taxon>
        <taxon>Thermodesulfobacteriota</taxon>
        <taxon>Syntrophia</taxon>
        <taxon>Syntrophales</taxon>
        <taxon>Syntrophaceae</taxon>
        <taxon>Syntrophus</taxon>
    </lineage>
</organism>
<dbReference type="PIRSF" id="PIRSF037984">
    <property type="entry name" value="Met_synth_TM0269_prd"/>
    <property type="match status" value="1"/>
</dbReference>
<evidence type="ECO:0000313" key="1">
    <source>
        <dbReference type="EMBL" id="SEM05338.1"/>
    </source>
</evidence>
<dbReference type="EMBL" id="FOBS01000003">
    <property type="protein sequence ID" value="SEM05338.1"/>
    <property type="molecule type" value="Genomic_DNA"/>
</dbReference>